<reference evidence="1 2" key="1">
    <citation type="submission" date="2016-11" db="EMBL/GenBank/DDBJ databases">
        <title>The macronuclear genome of Stentor coeruleus: a giant cell with tiny introns.</title>
        <authorList>
            <person name="Slabodnick M."/>
            <person name="Ruby J.G."/>
            <person name="Reiff S.B."/>
            <person name="Swart E.C."/>
            <person name="Gosai S."/>
            <person name="Prabakaran S."/>
            <person name="Witkowska E."/>
            <person name="Larue G.E."/>
            <person name="Fisher S."/>
            <person name="Freeman R.M."/>
            <person name="Gunawardena J."/>
            <person name="Chu W."/>
            <person name="Stover N.A."/>
            <person name="Gregory B.D."/>
            <person name="Nowacki M."/>
            <person name="Derisi J."/>
            <person name="Roy S.W."/>
            <person name="Marshall W.F."/>
            <person name="Sood P."/>
        </authorList>
    </citation>
    <scope>NUCLEOTIDE SEQUENCE [LARGE SCALE GENOMIC DNA]</scope>
    <source>
        <strain evidence="1">WM001</strain>
    </source>
</reference>
<accession>A0A1R2CM05</accession>
<evidence type="ECO:0000313" key="2">
    <source>
        <dbReference type="Proteomes" id="UP000187209"/>
    </source>
</evidence>
<dbReference type="AlphaFoldDB" id="A0A1R2CM05"/>
<dbReference type="Gene3D" id="1.10.238.10">
    <property type="entry name" value="EF-hand"/>
    <property type="match status" value="1"/>
</dbReference>
<dbReference type="EMBL" id="MPUH01000112">
    <property type="protein sequence ID" value="OMJ90048.1"/>
    <property type="molecule type" value="Genomic_DNA"/>
</dbReference>
<dbReference type="OrthoDB" id="319812at2759"/>
<dbReference type="Proteomes" id="UP000187209">
    <property type="component" value="Unassembled WGS sequence"/>
</dbReference>
<dbReference type="InterPro" id="IPR011992">
    <property type="entry name" value="EF-hand-dom_pair"/>
</dbReference>
<organism evidence="1 2">
    <name type="scientific">Stentor coeruleus</name>
    <dbReference type="NCBI Taxonomy" id="5963"/>
    <lineage>
        <taxon>Eukaryota</taxon>
        <taxon>Sar</taxon>
        <taxon>Alveolata</taxon>
        <taxon>Ciliophora</taxon>
        <taxon>Postciliodesmatophora</taxon>
        <taxon>Heterotrichea</taxon>
        <taxon>Heterotrichida</taxon>
        <taxon>Stentoridae</taxon>
        <taxon>Stentor</taxon>
    </lineage>
</organism>
<protein>
    <recommendedName>
        <fullName evidence="3">EF-hand domain-containing protein</fullName>
    </recommendedName>
</protein>
<evidence type="ECO:0008006" key="3">
    <source>
        <dbReference type="Google" id="ProtNLM"/>
    </source>
</evidence>
<proteinExistence type="predicted"/>
<comment type="caution">
    <text evidence="1">The sequence shown here is derived from an EMBL/GenBank/DDBJ whole genome shotgun (WGS) entry which is preliminary data.</text>
</comment>
<dbReference type="SUPFAM" id="SSF47473">
    <property type="entry name" value="EF-hand"/>
    <property type="match status" value="1"/>
</dbReference>
<keyword evidence="2" id="KW-1185">Reference proteome</keyword>
<gene>
    <name evidence="1" type="ORF">SteCoe_7730</name>
</gene>
<evidence type="ECO:0000313" key="1">
    <source>
        <dbReference type="EMBL" id="OMJ90048.1"/>
    </source>
</evidence>
<name>A0A1R2CM05_9CILI</name>
<sequence length="222" mass="25592">MGCVSARENLPKEEEAILLMESQLEFFKNNCVFVDGIIRKYSQNNEINESQWKDICEHLEIKVHNTSMCPLVENFYNSMKSNGLFYTKDLLLVGILLSNGMSRQKARLIFETFDSLCTGKLEKEDLGKMLDEIYKVSVLALPSLVNNSTNPPISHRKIKKYMKMLESQFPEAKSLLIKIILEENDNISVREFAKIFDNEENGRLLTPYGFRSFVDRLGFNKG</sequence>